<name>A0A4P9Z1D3_9FUNG</name>
<comment type="catalytic activity">
    <reaction evidence="1 7">
        <text>5-hydroxyisourate + H2O = 5-hydroxy-2-oxo-4-ureido-2,5-dihydro-1H-imidazole-5-carboxylate + H(+)</text>
        <dbReference type="Rhea" id="RHEA:23736"/>
        <dbReference type="ChEBI" id="CHEBI:15377"/>
        <dbReference type="ChEBI" id="CHEBI:15378"/>
        <dbReference type="ChEBI" id="CHEBI:18072"/>
        <dbReference type="ChEBI" id="CHEBI:58639"/>
        <dbReference type="EC" id="3.5.2.17"/>
    </reaction>
</comment>
<dbReference type="EMBL" id="KZ989511">
    <property type="protein sequence ID" value="RKP26115.1"/>
    <property type="molecule type" value="Genomic_DNA"/>
</dbReference>
<keyword evidence="6 7" id="KW-0378">Hydrolase</keyword>
<evidence type="ECO:0000256" key="1">
    <source>
        <dbReference type="ARBA" id="ARBA00001043"/>
    </source>
</evidence>
<dbReference type="GO" id="GO:0006144">
    <property type="term" value="P:purine nucleobase metabolic process"/>
    <property type="evidence" value="ECO:0007669"/>
    <property type="project" value="UniProtKB-KW"/>
</dbReference>
<dbReference type="PANTHER" id="PTHR10395:SF7">
    <property type="entry name" value="5-HYDROXYISOURATE HYDROLASE"/>
    <property type="match status" value="1"/>
</dbReference>
<dbReference type="Proteomes" id="UP000278143">
    <property type="component" value="Unassembled WGS sequence"/>
</dbReference>
<keyword evidence="5 7" id="KW-0659">Purine metabolism</keyword>
<dbReference type="InterPro" id="IPR036817">
    <property type="entry name" value="Transthyretin/HIU_hydrolase_sf"/>
</dbReference>
<dbReference type="Pfam" id="PF00576">
    <property type="entry name" value="Transthyretin"/>
    <property type="match status" value="1"/>
</dbReference>
<dbReference type="NCBIfam" id="TIGR02962">
    <property type="entry name" value="hdxy_isourate"/>
    <property type="match status" value="1"/>
</dbReference>
<accession>A0A4P9Z1D3</accession>
<dbReference type="InterPro" id="IPR014306">
    <property type="entry name" value="Hydroxyisourate_hydrolase"/>
</dbReference>
<feature type="domain" description="Transthyretin/hydroxyisourate hydrolase" evidence="8">
    <location>
        <begin position="5"/>
        <end position="130"/>
    </location>
</feature>
<keyword evidence="10" id="KW-1185">Reference proteome</keyword>
<dbReference type="PANTHER" id="PTHR10395">
    <property type="entry name" value="URICASE AND TRANSTHYRETIN-RELATED"/>
    <property type="match status" value="1"/>
</dbReference>
<evidence type="ECO:0000259" key="8">
    <source>
        <dbReference type="SMART" id="SM00095"/>
    </source>
</evidence>
<dbReference type="SUPFAM" id="SSF49472">
    <property type="entry name" value="Transthyretin (synonym: prealbumin)"/>
    <property type="match status" value="1"/>
</dbReference>
<sequence>MSHSSTRPPITSHVLDTGRGRPAVNVPVLLEYAPGAVTSHQQEGVEALTCYGILTRSTNDDGRCPGLSTSTKALQPGCYRVTFDTKAYYAQFNERCFYPFVQIVFELTAPEDHYHIPLLLSPYSYSTYRGS</sequence>
<gene>
    <name evidence="9" type="ORF">SYNPS1DRAFT_14665</name>
</gene>
<proteinExistence type="inferred from homology"/>
<protein>
    <recommendedName>
        <fullName evidence="7">5-hydroxyisourate hydrolase</fullName>
        <shortName evidence="7">HIU hydrolase</shortName>
        <shortName evidence="7">HIUHase</shortName>
        <ecNumber evidence="7">3.5.2.17</ecNumber>
    </recommendedName>
</protein>
<dbReference type="PROSITE" id="PS00769">
    <property type="entry name" value="TRANSTHYRETIN_2"/>
    <property type="match status" value="1"/>
</dbReference>
<dbReference type="InterPro" id="IPR023416">
    <property type="entry name" value="Transthyretin/HIU_hydrolase_d"/>
</dbReference>
<dbReference type="AlphaFoldDB" id="A0A4P9Z1D3"/>
<evidence type="ECO:0000256" key="2">
    <source>
        <dbReference type="ARBA" id="ARBA00002704"/>
    </source>
</evidence>
<evidence type="ECO:0000256" key="6">
    <source>
        <dbReference type="ARBA" id="ARBA00022801"/>
    </source>
</evidence>
<evidence type="ECO:0000313" key="10">
    <source>
        <dbReference type="Proteomes" id="UP000278143"/>
    </source>
</evidence>
<evidence type="ECO:0000256" key="7">
    <source>
        <dbReference type="RuleBase" id="RU361270"/>
    </source>
</evidence>
<dbReference type="Gene3D" id="2.60.40.180">
    <property type="entry name" value="Transthyretin/hydroxyisourate hydrolase domain"/>
    <property type="match status" value="1"/>
</dbReference>
<dbReference type="GO" id="GO:0033971">
    <property type="term" value="F:hydroxyisourate hydrolase activity"/>
    <property type="evidence" value="ECO:0007669"/>
    <property type="project" value="UniProtKB-EC"/>
</dbReference>
<evidence type="ECO:0000256" key="4">
    <source>
        <dbReference type="ARBA" id="ARBA00011881"/>
    </source>
</evidence>
<comment type="similarity">
    <text evidence="3 7">Belongs to the transthyretin family. 5-hydroxyisourate hydrolase subfamily.</text>
</comment>
<organism evidence="9 10">
    <name type="scientific">Syncephalis pseudoplumigaleata</name>
    <dbReference type="NCBI Taxonomy" id="1712513"/>
    <lineage>
        <taxon>Eukaryota</taxon>
        <taxon>Fungi</taxon>
        <taxon>Fungi incertae sedis</taxon>
        <taxon>Zoopagomycota</taxon>
        <taxon>Zoopagomycotina</taxon>
        <taxon>Zoopagomycetes</taxon>
        <taxon>Zoopagales</taxon>
        <taxon>Piptocephalidaceae</taxon>
        <taxon>Syncephalis</taxon>
    </lineage>
</organism>
<dbReference type="SMART" id="SM00095">
    <property type="entry name" value="TR_THY"/>
    <property type="match status" value="1"/>
</dbReference>
<dbReference type="InterPro" id="IPR023419">
    <property type="entry name" value="Transthyretin_CS"/>
</dbReference>
<dbReference type="EC" id="3.5.2.17" evidence="7"/>
<dbReference type="CDD" id="cd05822">
    <property type="entry name" value="TLP_HIUase"/>
    <property type="match status" value="1"/>
</dbReference>
<comment type="function">
    <text evidence="2">Catalyzes the hydrolysis of 5-hydroxyisourate (HIU) to 2-oxo-4-hydroxy-4-carboxy-5-ureidoimidazoline (OHCU).</text>
</comment>
<evidence type="ECO:0000256" key="3">
    <source>
        <dbReference type="ARBA" id="ARBA00009850"/>
    </source>
</evidence>
<evidence type="ECO:0000313" key="9">
    <source>
        <dbReference type="EMBL" id="RKP26115.1"/>
    </source>
</evidence>
<dbReference type="OrthoDB" id="10265230at2759"/>
<comment type="subunit">
    <text evidence="4 7">Homotetramer.</text>
</comment>
<dbReference type="PROSITE" id="PS00768">
    <property type="entry name" value="TRANSTHYRETIN_1"/>
    <property type="match status" value="1"/>
</dbReference>
<reference evidence="10" key="1">
    <citation type="journal article" date="2018" name="Nat. Microbiol.">
        <title>Leveraging single-cell genomics to expand the fungal tree of life.</title>
        <authorList>
            <person name="Ahrendt S.R."/>
            <person name="Quandt C.A."/>
            <person name="Ciobanu D."/>
            <person name="Clum A."/>
            <person name="Salamov A."/>
            <person name="Andreopoulos B."/>
            <person name="Cheng J.F."/>
            <person name="Woyke T."/>
            <person name="Pelin A."/>
            <person name="Henrissat B."/>
            <person name="Reynolds N.K."/>
            <person name="Benny G.L."/>
            <person name="Smith M.E."/>
            <person name="James T.Y."/>
            <person name="Grigoriev I.V."/>
        </authorList>
    </citation>
    <scope>NUCLEOTIDE SEQUENCE [LARGE SCALE GENOMIC DNA]</scope>
    <source>
        <strain evidence="10">Benny S71-1</strain>
    </source>
</reference>
<dbReference type="InterPro" id="IPR023418">
    <property type="entry name" value="Thyroxine_BS"/>
</dbReference>
<evidence type="ECO:0000256" key="5">
    <source>
        <dbReference type="ARBA" id="ARBA00022631"/>
    </source>
</evidence>